<keyword evidence="3 10" id="KW-0963">Cytoplasm</keyword>
<dbReference type="InterPro" id="IPR029026">
    <property type="entry name" value="tRNA_m1G_MTases_N"/>
</dbReference>
<dbReference type="InterPro" id="IPR015947">
    <property type="entry name" value="PUA-like_sf"/>
</dbReference>
<evidence type="ECO:0000256" key="1">
    <source>
        <dbReference type="ARBA" id="ARBA00004496"/>
    </source>
</evidence>
<dbReference type="RefSeq" id="WP_112785990.1">
    <property type="nucleotide sequence ID" value="NZ_CP030041.1"/>
</dbReference>
<gene>
    <name evidence="13" type="ORF">DN752_22075</name>
</gene>
<comment type="function">
    <text evidence="8 10">Specifically methylates the N3 position of the uracil ring of uridine 1498 (m3U1498) in 16S rRNA. Acts on the fully assembled 30S ribosomal subunit.</text>
</comment>
<evidence type="ECO:0000313" key="13">
    <source>
        <dbReference type="EMBL" id="AWW32617.1"/>
    </source>
</evidence>
<dbReference type="SUPFAM" id="SSF88697">
    <property type="entry name" value="PUA domain-like"/>
    <property type="match status" value="1"/>
</dbReference>
<evidence type="ECO:0000259" key="12">
    <source>
        <dbReference type="Pfam" id="PF20260"/>
    </source>
</evidence>
<dbReference type="OrthoDB" id="9815641at2"/>
<comment type="subcellular location">
    <subcellularLocation>
        <location evidence="1 10">Cytoplasm</location>
    </subcellularLocation>
</comment>
<evidence type="ECO:0000256" key="4">
    <source>
        <dbReference type="ARBA" id="ARBA00022552"/>
    </source>
</evidence>
<sequence length="235" mass="26575">MQLFYQKDIPNSGTIILSPDESKHLVKVLRKSVGDDVYLTDGVGNLFTCSITKSDQKKAELRIIEKRPSPSSEYHIHLAIAPTKNTDRMEWMLEKITEIGFQELTFIKTANSERSFLKPDRLEKKMIAACKQSIKTNFPVINPLTTFNDLLSRASTEHCQKFIAYVDQTNTQHLFELAKPKGSYLIMIGPEGDFSPEEISRSRESEFKACSLGNSRLRTETAGLAAVHTLSLLNY</sequence>
<keyword evidence="5 10" id="KW-0489">Methyltransferase</keyword>
<dbReference type="InterPro" id="IPR046887">
    <property type="entry name" value="RsmE_PUA-like"/>
</dbReference>
<comment type="catalytic activity">
    <reaction evidence="9 10">
        <text>uridine(1498) in 16S rRNA + S-adenosyl-L-methionine = N(3)-methyluridine(1498) in 16S rRNA + S-adenosyl-L-homocysteine + H(+)</text>
        <dbReference type="Rhea" id="RHEA:42920"/>
        <dbReference type="Rhea" id="RHEA-COMP:10283"/>
        <dbReference type="Rhea" id="RHEA-COMP:10284"/>
        <dbReference type="ChEBI" id="CHEBI:15378"/>
        <dbReference type="ChEBI" id="CHEBI:57856"/>
        <dbReference type="ChEBI" id="CHEBI:59789"/>
        <dbReference type="ChEBI" id="CHEBI:65315"/>
        <dbReference type="ChEBI" id="CHEBI:74502"/>
        <dbReference type="EC" id="2.1.1.193"/>
    </reaction>
</comment>
<evidence type="ECO:0000256" key="8">
    <source>
        <dbReference type="ARBA" id="ARBA00025699"/>
    </source>
</evidence>
<evidence type="ECO:0000256" key="7">
    <source>
        <dbReference type="ARBA" id="ARBA00022691"/>
    </source>
</evidence>
<dbReference type="NCBIfam" id="TIGR00046">
    <property type="entry name" value="RsmE family RNA methyltransferase"/>
    <property type="match status" value="1"/>
</dbReference>
<keyword evidence="6 10" id="KW-0808">Transferase</keyword>
<dbReference type="Pfam" id="PF20260">
    <property type="entry name" value="PUA_4"/>
    <property type="match status" value="1"/>
</dbReference>
<dbReference type="GO" id="GO:0070475">
    <property type="term" value="P:rRNA base methylation"/>
    <property type="evidence" value="ECO:0007669"/>
    <property type="project" value="TreeGrafter"/>
</dbReference>
<dbReference type="GO" id="GO:0005737">
    <property type="term" value="C:cytoplasm"/>
    <property type="evidence" value="ECO:0007669"/>
    <property type="project" value="UniProtKB-SubCell"/>
</dbReference>
<dbReference type="SUPFAM" id="SSF75217">
    <property type="entry name" value="alpha/beta knot"/>
    <property type="match status" value="1"/>
</dbReference>
<organism evidence="13 14">
    <name type="scientific">Echinicola strongylocentroti</name>
    <dbReference type="NCBI Taxonomy" id="1795355"/>
    <lineage>
        <taxon>Bacteria</taxon>
        <taxon>Pseudomonadati</taxon>
        <taxon>Bacteroidota</taxon>
        <taxon>Cytophagia</taxon>
        <taxon>Cytophagales</taxon>
        <taxon>Cyclobacteriaceae</taxon>
        <taxon>Echinicola</taxon>
    </lineage>
</organism>
<evidence type="ECO:0000256" key="2">
    <source>
        <dbReference type="ARBA" id="ARBA00005528"/>
    </source>
</evidence>
<evidence type="ECO:0000256" key="10">
    <source>
        <dbReference type="PIRNR" id="PIRNR015601"/>
    </source>
</evidence>
<dbReference type="InterPro" id="IPR006700">
    <property type="entry name" value="RsmE"/>
</dbReference>
<proteinExistence type="inferred from homology"/>
<evidence type="ECO:0000313" key="14">
    <source>
        <dbReference type="Proteomes" id="UP000248688"/>
    </source>
</evidence>
<dbReference type="InterPro" id="IPR046886">
    <property type="entry name" value="RsmE_MTase_dom"/>
</dbReference>
<dbReference type="Gene3D" id="3.40.1280.10">
    <property type="match status" value="1"/>
</dbReference>
<dbReference type="AlphaFoldDB" id="A0A2Z4IP95"/>
<evidence type="ECO:0000256" key="5">
    <source>
        <dbReference type="ARBA" id="ARBA00022603"/>
    </source>
</evidence>
<accession>A0A2Z4IP95</accession>
<dbReference type="EMBL" id="CP030041">
    <property type="protein sequence ID" value="AWW32617.1"/>
    <property type="molecule type" value="Genomic_DNA"/>
</dbReference>
<evidence type="ECO:0000256" key="9">
    <source>
        <dbReference type="ARBA" id="ARBA00047944"/>
    </source>
</evidence>
<keyword evidence="14" id="KW-1185">Reference proteome</keyword>
<dbReference type="PIRSF" id="PIRSF015601">
    <property type="entry name" value="MTase_slr0722"/>
    <property type="match status" value="1"/>
</dbReference>
<dbReference type="GO" id="GO:0070042">
    <property type="term" value="F:rRNA (uridine-N3-)-methyltransferase activity"/>
    <property type="evidence" value="ECO:0007669"/>
    <property type="project" value="TreeGrafter"/>
</dbReference>
<evidence type="ECO:0000256" key="6">
    <source>
        <dbReference type="ARBA" id="ARBA00022679"/>
    </source>
</evidence>
<dbReference type="EC" id="2.1.1.193" evidence="10"/>
<keyword evidence="7 10" id="KW-0949">S-adenosyl-L-methionine</keyword>
<name>A0A2Z4IP95_9BACT</name>
<dbReference type="PANTHER" id="PTHR30027">
    <property type="entry name" value="RIBOSOMAL RNA SMALL SUBUNIT METHYLTRANSFERASE E"/>
    <property type="match status" value="1"/>
</dbReference>
<dbReference type="Gene3D" id="2.40.240.20">
    <property type="entry name" value="Hypothetical PUA domain-like, domain 1"/>
    <property type="match status" value="1"/>
</dbReference>
<dbReference type="InterPro" id="IPR029028">
    <property type="entry name" value="Alpha/beta_knot_MTases"/>
</dbReference>
<reference evidence="13 14" key="1">
    <citation type="submission" date="2018-06" db="EMBL/GenBank/DDBJ databases">
        <title>Echinicola strongylocentroti sp. nov., isolated from a sea urchin Strongylocentrotus intermedius.</title>
        <authorList>
            <person name="Bae S.S."/>
        </authorList>
    </citation>
    <scope>NUCLEOTIDE SEQUENCE [LARGE SCALE GENOMIC DNA]</scope>
    <source>
        <strain evidence="13 14">MEBiC08714</strain>
    </source>
</reference>
<protein>
    <recommendedName>
        <fullName evidence="10">Ribosomal RNA small subunit methyltransferase E</fullName>
        <ecNumber evidence="10">2.1.1.193</ecNumber>
    </recommendedName>
</protein>
<comment type="similarity">
    <text evidence="2 10">Belongs to the RNA methyltransferase RsmE family.</text>
</comment>
<evidence type="ECO:0000256" key="3">
    <source>
        <dbReference type="ARBA" id="ARBA00022490"/>
    </source>
</evidence>
<dbReference type="CDD" id="cd18084">
    <property type="entry name" value="RsmE-like"/>
    <property type="match status" value="1"/>
</dbReference>
<dbReference type="Pfam" id="PF04452">
    <property type="entry name" value="Methyltrans_RNA"/>
    <property type="match status" value="1"/>
</dbReference>
<keyword evidence="4 10" id="KW-0698">rRNA processing</keyword>
<feature type="domain" description="Ribosomal RNA small subunit methyltransferase E methyltransferase" evidence="11">
    <location>
        <begin position="72"/>
        <end position="230"/>
    </location>
</feature>
<dbReference type="NCBIfam" id="NF008702">
    <property type="entry name" value="PRK11713.6-1"/>
    <property type="match status" value="1"/>
</dbReference>
<dbReference type="KEGG" id="est:DN752_22075"/>
<dbReference type="Proteomes" id="UP000248688">
    <property type="component" value="Chromosome"/>
</dbReference>
<evidence type="ECO:0000259" key="11">
    <source>
        <dbReference type="Pfam" id="PF04452"/>
    </source>
</evidence>
<dbReference type="PANTHER" id="PTHR30027:SF3">
    <property type="entry name" value="16S RRNA (URACIL(1498)-N(3))-METHYLTRANSFERASE"/>
    <property type="match status" value="1"/>
</dbReference>
<feature type="domain" description="Ribosomal RNA small subunit methyltransferase E PUA-like" evidence="12">
    <location>
        <begin position="18"/>
        <end position="64"/>
    </location>
</feature>